<dbReference type="OrthoDB" id="3229882at2759"/>
<sequence>MVELFLKHVLGVGQQQLGLYGKTSGYYGTVEQQGRLTLHLHMLVWIRNSLTPQEIRNNILDPSSDFQTKMVQYLESVHQGEFMNGTEPEIEASIPEYGTSPGGSGPVPPTRVLPETVPRRCTKTKCANCAVCQQADTWWERFRVTVDQLLWLSNRHSCRRVMTDSTGKKKLGLMGR</sequence>
<feature type="domain" description="Helitron helicase-like" evidence="1">
    <location>
        <begin position="2"/>
        <end position="44"/>
    </location>
</feature>
<reference evidence="2" key="1">
    <citation type="journal article" date="2021" name="New Phytol.">
        <title>Evolutionary innovations through gain and loss of genes in the ectomycorrhizal Boletales.</title>
        <authorList>
            <person name="Wu G."/>
            <person name="Miyauchi S."/>
            <person name="Morin E."/>
            <person name="Kuo A."/>
            <person name="Drula E."/>
            <person name="Varga T."/>
            <person name="Kohler A."/>
            <person name="Feng B."/>
            <person name="Cao Y."/>
            <person name="Lipzen A."/>
            <person name="Daum C."/>
            <person name="Hundley H."/>
            <person name="Pangilinan J."/>
            <person name="Johnson J."/>
            <person name="Barry K."/>
            <person name="LaButti K."/>
            <person name="Ng V."/>
            <person name="Ahrendt S."/>
            <person name="Min B."/>
            <person name="Choi I.G."/>
            <person name="Park H."/>
            <person name="Plett J.M."/>
            <person name="Magnuson J."/>
            <person name="Spatafora J.W."/>
            <person name="Nagy L.G."/>
            <person name="Henrissat B."/>
            <person name="Grigoriev I.V."/>
            <person name="Yang Z.L."/>
            <person name="Xu J."/>
            <person name="Martin F.M."/>
        </authorList>
    </citation>
    <scope>NUCLEOTIDE SEQUENCE</scope>
    <source>
        <strain evidence="2">KKN 215</strain>
    </source>
</reference>
<protein>
    <recommendedName>
        <fullName evidence="1">Helitron helicase-like domain-containing protein</fullName>
    </recommendedName>
</protein>
<evidence type="ECO:0000259" key="1">
    <source>
        <dbReference type="Pfam" id="PF14214"/>
    </source>
</evidence>
<gene>
    <name evidence="2" type="ORF">BXZ70DRAFT_903084</name>
</gene>
<evidence type="ECO:0000313" key="3">
    <source>
        <dbReference type="Proteomes" id="UP000813824"/>
    </source>
</evidence>
<name>A0A8K0UEL3_9AGAR</name>
<comment type="caution">
    <text evidence="2">The sequence shown here is derived from an EMBL/GenBank/DDBJ whole genome shotgun (WGS) entry which is preliminary data.</text>
</comment>
<organism evidence="2 3">
    <name type="scientific">Cristinia sonorae</name>
    <dbReference type="NCBI Taxonomy" id="1940300"/>
    <lineage>
        <taxon>Eukaryota</taxon>
        <taxon>Fungi</taxon>
        <taxon>Dikarya</taxon>
        <taxon>Basidiomycota</taxon>
        <taxon>Agaricomycotina</taxon>
        <taxon>Agaricomycetes</taxon>
        <taxon>Agaricomycetidae</taxon>
        <taxon>Agaricales</taxon>
        <taxon>Pleurotineae</taxon>
        <taxon>Stephanosporaceae</taxon>
        <taxon>Cristinia</taxon>
    </lineage>
</organism>
<dbReference type="Pfam" id="PF14214">
    <property type="entry name" value="Helitron_like_N"/>
    <property type="match status" value="1"/>
</dbReference>
<keyword evidence="3" id="KW-1185">Reference proteome</keyword>
<dbReference type="Proteomes" id="UP000813824">
    <property type="component" value="Unassembled WGS sequence"/>
</dbReference>
<dbReference type="InterPro" id="IPR025476">
    <property type="entry name" value="Helitron_helicase-like"/>
</dbReference>
<dbReference type="EMBL" id="JAEVFJ010000101">
    <property type="protein sequence ID" value="KAH8068594.1"/>
    <property type="molecule type" value="Genomic_DNA"/>
</dbReference>
<evidence type="ECO:0000313" key="2">
    <source>
        <dbReference type="EMBL" id="KAH8068594.1"/>
    </source>
</evidence>
<dbReference type="AlphaFoldDB" id="A0A8K0UEL3"/>
<accession>A0A8K0UEL3</accession>
<proteinExistence type="predicted"/>